<dbReference type="AlphaFoldDB" id="A0A4S2EXZ0"/>
<feature type="transmembrane region" description="Helical" evidence="2">
    <location>
        <begin position="118"/>
        <end position="144"/>
    </location>
</feature>
<evidence type="ECO:0000256" key="1">
    <source>
        <dbReference type="SAM" id="MobiDB-lite"/>
    </source>
</evidence>
<feature type="compositionally biased region" description="Polar residues" evidence="1">
    <location>
        <begin position="48"/>
        <end position="58"/>
    </location>
</feature>
<keyword evidence="2" id="KW-0812">Transmembrane</keyword>
<dbReference type="Proteomes" id="UP000310263">
    <property type="component" value="Unassembled WGS sequence"/>
</dbReference>
<dbReference type="RefSeq" id="WP_136013088.1">
    <property type="nucleotide sequence ID" value="NZ_SRYE01000005.1"/>
</dbReference>
<proteinExistence type="predicted"/>
<reference evidence="3 4" key="1">
    <citation type="submission" date="2019-04" db="EMBL/GenBank/DDBJ databases">
        <title>Microbes associate with the intestines of laboratory mice.</title>
        <authorList>
            <person name="Navarre W."/>
            <person name="Wong E."/>
            <person name="Huang K."/>
            <person name="Tropini C."/>
            <person name="Ng K."/>
            <person name="Yu B."/>
        </authorList>
    </citation>
    <scope>NUCLEOTIDE SEQUENCE [LARGE SCALE GENOMIC DNA]</scope>
    <source>
        <strain evidence="3 4">NM07_P-09</strain>
    </source>
</reference>
<evidence type="ECO:0000256" key="2">
    <source>
        <dbReference type="SAM" id="Phobius"/>
    </source>
</evidence>
<keyword evidence="2" id="KW-0472">Membrane</keyword>
<evidence type="ECO:0000313" key="3">
    <source>
        <dbReference type="EMBL" id="TGY61366.1"/>
    </source>
</evidence>
<keyword evidence="2" id="KW-1133">Transmembrane helix</keyword>
<name>A0A4S2EXZ0_9ACTN</name>
<organism evidence="3 4">
    <name type="scientific">Muricaecibacterium torontonense</name>
    <dbReference type="NCBI Taxonomy" id="3032871"/>
    <lineage>
        <taxon>Bacteria</taxon>
        <taxon>Bacillati</taxon>
        <taxon>Actinomycetota</taxon>
        <taxon>Coriobacteriia</taxon>
        <taxon>Coriobacteriales</taxon>
        <taxon>Atopobiaceae</taxon>
        <taxon>Muricaecibacterium</taxon>
    </lineage>
</organism>
<dbReference type="EMBL" id="SRYE01000005">
    <property type="protein sequence ID" value="TGY61366.1"/>
    <property type="molecule type" value="Genomic_DNA"/>
</dbReference>
<keyword evidence="4" id="KW-1185">Reference proteome</keyword>
<protein>
    <submittedName>
        <fullName evidence="3">Uncharacterized protein</fullName>
    </submittedName>
</protein>
<feature type="compositionally biased region" description="Low complexity" evidence="1">
    <location>
        <begin position="59"/>
        <end position="81"/>
    </location>
</feature>
<accession>A0A4S2EXZ0</accession>
<comment type="caution">
    <text evidence="3">The sequence shown here is derived from an EMBL/GenBank/DDBJ whole genome shotgun (WGS) entry which is preliminary data.</text>
</comment>
<feature type="region of interest" description="Disordered" evidence="1">
    <location>
        <begin position="1"/>
        <end position="81"/>
    </location>
</feature>
<evidence type="ECO:0000313" key="4">
    <source>
        <dbReference type="Proteomes" id="UP000310263"/>
    </source>
</evidence>
<feature type="compositionally biased region" description="Basic and acidic residues" evidence="1">
    <location>
        <begin position="1"/>
        <end position="12"/>
    </location>
</feature>
<gene>
    <name evidence="3" type="ORF">E5334_08120</name>
</gene>
<sequence length="359" mass="38274">MDQQSEDKRYQDYWRQAQGANQPVSRSEPQPAASQPQSSTRPFGAGQPQGTASPSQATPQQNHQQAGFQQPQGAAQAGYQQQAWQQPQYQQVAIQEPVVESASATTDHANNHATTATWGVLIGGAIAVVVLCLAMSSCVSSLIAAASYMYDYGYDDYGYNGYGQGWDDFELDDLGGYLDDDDSWPNAGWGAQNPIELQEGLELYLGYCDESLDLYVGASDYAGAQTSVRDYVKKVCSMDNAANEQVTSLVRTALATLDANGDPSQDLGSAVAAAKDAARQIEALEVPGDVSSSVKAELSQGVTACQGRWETAAHALQALLEGDEISEGDWRDLLAESAENPNNDAADDFLEALADSSAS</sequence>
<feature type="compositionally biased region" description="Polar residues" evidence="1">
    <location>
        <begin position="18"/>
        <end position="41"/>
    </location>
</feature>